<evidence type="ECO:0000313" key="2">
    <source>
        <dbReference type="Proteomes" id="UP000789759"/>
    </source>
</evidence>
<sequence>ENFNTNLYILKRDISKDLKGVSINSSKELNNLKEINLDFSEESDYNQENNNNFSEEFISNDSYSEHLLTIFSK</sequence>
<comment type="caution">
    <text evidence="1">The sequence shown here is derived from an EMBL/GenBank/DDBJ whole genome shotgun (WGS) entry which is preliminary data.</text>
</comment>
<evidence type="ECO:0000313" key="1">
    <source>
        <dbReference type="EMBL" id="CAG8758460.1"/>
    </source>
</evidence>
<proteinExistence type="predicted"/>
<protein>
    <submittedName>
        <fullName evidence="1">6404_t:CDS:1</fullName>
    </submittedName>
</protein>
<feature type="non-terminal residue" evidence="1">
    <location>
        <position position="73"/>
    </location>
</feature>
<dbReference type="Proteomes" id="UP000789759">
    <property type="component" value="Unassembled WGS sequence"/>
</dbReference>
<name>A0A9N9NRZ5_9GLOM</name>
<organism evidence="1 2">
    <name type="scientific">Cetraspora pellucida</name>
    <dbReference type="NCBI Taxonomy" id="1433469"/>
    <lineage>
        <taxon>Eukaryota</taxon>
        <taxon>Fungi</taxon>
        <taxon>Fungi incertae sedis</taxon>
        <taxon>Mucoromycota</taxon>
        <taxon>Glomeromycotina</taxon>
        <taxon>Glomeromycetes</taxon>
        <taxon>Diversisporales</taxon>
        <taxon>Gigasporaceae</taxon>
        <taxon>Cetraspora</taxon>
    </lineage>
</organism>
<reference evidence="1" key="1">
    <citation type="submission" date="2021-06" db="EMBL/GenBank/DDBJ databases">
        <authorList>
            <person name="Kallberg Y."/>
            <person name="Tangrot J."/>
            <person name="Rosling A."/>
        </authorList>
    </citation>
    <scope>NUCLEOTIDE SEQUENCE</scope>
    <source>
        <strain evidence="1">FL966</strain>
    </source>
</reference>
<dbReference type="EMBL" id="CAJVQA010019310">
    <property type="protein sequence ID" value="CAG8758460.1"/>
    <property type="molecule type" value="Genomic_DNA"/>
</dbReference>
<gene>
    <name evidence="1" type="ORF">CPELLU_LOCUS15151</name>
</gene>
<dbReference type="AlphaFoldDB" id="A0A9N9NRZ5"/>
<keyword evidence="2" id="KW-1185">Reference proteome</keyword>
<accession>A0A9N9NRZ5</accession>